<protein>
    <recommendedName>
        <fullName evidence="7">Peptidylprolyl isomerase</fullName>
    </recommendedName>
</protein>
<dbReference type="InterPro" id="IPR011990">
    <property type="entry name" value="TPR-like_helical_dom_sf"/>
</dbReference>
<accession>A0A830H9S1</accession>
<keyword evidence="4" id="KW-0812">Transmembrane</keyword>
<organism evidence="5 6">
    <name type="scientific">Pycnococcus provasolii</name>
    <dbReference type="NCBI Taxonomy" id="41880"/>
    <lineage>
        <taxon>Eukaryota</taxon>
        <taxon>Viridiplantae</taxon>
        <taxon>Chlorophyta</taxon>
        <taxon>Pseudoscourfieldiophyceae</taxon>
        <taxon>Pseudoscourfieldiales</taxon>
        <taxon>Pycnococcaceae</taxon>
        <taxon>Pycnococcus</taxon>
    </lineage>
</organism>
<evidence type="ECO:0000256" key="3">
    <source>
        <dbReference type="SAM" id="MobiDB-lite"/>
    </source>
</evidence>
<feature type="region of interest" description="Disordered" evidence="3">
    <location>
        <begin position="372"/>
        <end position="395"/>
    </location>
</feature>
<keyword evidence="4" id="KW-1133">Transmembrane helix</keyword>
<dbReference type="InterPro" id="IPR039663">
    <property type="entry name" value="AIP/AIPL1/TTC9"/>
</dbReference>
<feature type="region of interest" description="Disordered" evidence="3">
    <location>
        <begin position="255"/>
        <end position="279"/>
    </location>
</feature>
<feature type="compositionally biased region" description="Gly residues" evidence="3">
    <location>
        <begin position="376"/>
        <end position="395"/>
    </location>
</feature>
<dbReference type="OrthoDB" id="72596at2759"/>
<dbReference type="PANTHER" id="PTHR11242">
    <property type="entry name" value="ARYL HYDROCARBON RECEPTOR INTERACTING PROTEIN RELATED"/>
    <property type="match status" value="1"/>
</dbReference>
<keyword evidence="2" id="KW-0802">TPR repeat</keyword>
<gene>
    <name evidence="5" type="ORF">PPROV_000282000</name>
</gene>
<evidence type="ECO:0000256" key="2">
    <source>
        <dbReference type="ARBA" id="ARBA00022803"/>
    </source>
</evidence>
<dbReference type="PANTHER" id="PTHR11242:SF0">
    <property type="entry name" value="TPR_REGION DOMAIN-CONTAINING PROTEIN"/>
    <property type="match status" value="1"/>
</dbReference>
<keyword evidence="6" id="KW-1185">Reference proteome</keyword>
<evidence type="ECO:0000256" key="1">
    <source>
        <dbReference type="ARBA" id="ARBA00022737"/>
    </source>
</evidence>
<dbReference type="SUPFAM" id="SSF48452">
    <property type="entry name" value="TPR-like"/>
    <property type="match status" value="1"/>
</dbReference>
<evidence type="ECO:0000313" key="6">
    <source>
        <dbReference type="Proteomes" id="UP000660262"/>
    </source>
</evidence>
<dbReference type="AlphaFoldDB" id="A0A830H9S1"/>
<keyword evidence="1" id="KW-0677">Repeat</keyword>
<name>A0A830H9S1_9CHLO</name>
<dbReference type="Proteomes" id="UP000660262">
    <property type="component" value="Unassembled WGS sequence"/>
</dbReference>
<feature type="transmembrane region" description="Helical" evidence="4">
    <location>
        <begin position="338"/>
        <end position="358"/>
    </location>
</feature>
<proteinExistence type="predicted"/>
<keyword evidence="4" id="KW-0472">Membrane</keyword>
<evidence type="ECO:0000256" key="4">
    <source>
        <dbReference type="SAM" id="Phobius"/>
    </source>
</evidence>
<dbReference type="Gene3D" id="1.25.40.10">
    <property type="entry name" value="Tetratricopeptide repeat domain"/>
    <property type="match status" value="1"/>
</dbReference>
<dbReference type="EMBL" id="BNJQ01000006">
    <property type="protein sequence ID" value="GHP04066.1"/>
    <property type="molecule type" value="Genomic_DNA"/>
</dbReference>
<sequence length="395" mass="43216">MANTAGPVAATAAGDMDTETIMQSSGFQDVLQKAAAIKGAQLAEKRLEWERAPDFMKETIGAPDDVRASRSSSAQERRAVCLAYKQKGNDFFAVSKHGTAMREFVRALAVYRWFDQSTEKSSERMPLIRGESLISEERDATEARGVVHTLLLNIAACCVKLGDGASALYACDEALALDPQSAKGLYRRSQAHLLEGTVSGQERALKDLGIACKLKPDDMQLRTALRNLRTEYESTTKHERQRLKKGFESGLYSESEKKEFAARQPSASEDASASGKDVDPNWWKPPYSAAARAHARSIGLDLDDKRVQAALAKMHAEQTGDTWSWRTLVRRLFDSKRVLSVPVIGYVLIALHVVYRIYRIMSAPLAASPERSAHHVGGGWDDSGAQAGGGGVSGW</sequence>
<reference evidence="5" key="1">
    <citation type="submission" date="2020-10" db="EMBL/GenBank/DDBJ databases">
        <title>Unveiling of a novel bifunctional photoreceptor, Dualchrome1, isolated from a cosmopolitan green alga.</title>
        <authorList>
            <person name="Suzuki S."/>
            <person name="Kawachi M."/>
        </authorList>
    </citation>
    <scope>NUCLEOTIDE SEQUENCE</scope>
    <source>
        <strain evidence="5">NIES 2893</strain>
    </source>
</reference>
<evidence type="ECO:0000313" key="5">
    <source>
        <dbReference type="EMBL" id="GHP04066.1"/>
    </source>
</evidence>
<comment type="caution">
    <text evidence="5">The sequence shown here is derived from an EMBL/GenBank/DDBJ whole genome shotgun (WGS) entry which is preliminary data.</text>
</comment>
<evidence type="ECO:0008006" key="7">
    <source>
        <dbReference type="Google" id="ProtNLM"/>
    </source>
</evidence>